<feature type="region of interest" description="Disordered" evidence="1">
    <location>
        <begin position="122"/>
        <end position="145"/>
    </location>
</feature>
<proteinExistence type="predicted"/>
<keyword evidence="3" id="KW-1185">Reference proteome</keyword>
<comment type="caution">
    <text evidence="2">The sequence shown here is derived from an EMBL/GenBank/DDBJ whole genome shotgun (WGS) entry which is preliminary data.</text>
</comment>
<accession>A0A495XC79</accession>
<evidence type="ECO:0000313" key="2">
    <source>
        <dbReference type="EMBL" id="RKT70896.1"/>
    </source>
</evidence>
<dbReference type="RefSeq" id="WP_121223303.1">
    <property type="nucleotide sequence ID" value="NZ_JBIUBA010000012.1"/>
</dbReference>
<evidence type="ECO:0000256" key="1">
    <source>
        <dbReference type="SAM" id="MobiDB-lite"/>
    </source>
</evidence>
<evidence type="ECO:0000313" key="3">
    <source>
        <dbReference type="Proteomes" id="UP000272729"/>
    </source>
</evidence>
<protein>
    <submittedName>
        <fullName evidence="2">Uncharacterized protein</fullName>
    </submittedName>
</protein>
<dbReference type="OrthoDB" id="3697525at2"/>
<dbReference type="EMBL" id="RBXR01000001">
    <property type="protein sequence ID" value="RKT70896.1"/>
    <property type="molecule type" value="Genomic_DNA"/>
</dbReference>
<organism evidence="2 3">
    <name type="scientific">Saccharothrix variisporea</name>
    <dbReference type="NCBI Taxonomy" id="543527"/>
    <lineage>
        <taxon>Bacteria</taxon>
        <taxon>Bacillati</taxon>
        <taxon>Actinomycetota</taxon>
        <taxon>Actinomycetes</taxon>
        <taxon>Pseudonocardiales</taxon>
        <taxon>Pseudonocardiaceae</taxon>
        <taxon>Saccharothrix</taxon>
    </lineage>
</organism>
<dbReference type="AlphaFoldDB" id="A0A495XC79"/>
<dbReference type="Proteomes" id="UP000272729">
    <property type="component" value="Unassembled WGS sequence"/>
</dbReference>
<name>A0A495XC79_9PSEU</name>
<reference evidence="2 3" key="1">
    <citation type="submission" date="2018-10" db="EMBL/GenBank/DDBJ databases">
        <title>Sequencing the genomes of 1000 actinobacteria strains.</title>
        <authorList>
            <person name="Klenk H.-P."/>
        </authorList>
    </citation>
    <scope>NUCLEOTIDE SEQUENCE [LARGE SCALE GENOMIC DNA]</scope>
    <source>
        <strain evidence="2 3">DSM 43911</strain>
    </source>
</reference>
<gene>
    <name evidence="2" type="ORF">DFJ66_4173</name>
</gene>
<sequence>MKSLPMLRASLALRRVRARLPHLRATRDPELDLTTVRDRLDEMLDRVTPTTAWQAGRLLESFVDTHVADWLARAKVHHETLAAELDLLAVRVTEVRELYQVHHEDQTGVLDDLEGAVSHALERVSDPDAPYYEPEPRKQRRGGNR</sequence>